<dbReference type="EMBL" id="AONG01000022">
    <property type="protein sequence ID" value="KIQ67567.1"/>
    <property type="molecule type" value="Genomic_DNA"/>
</dbReference>
<dbReference type="RefSeq" id="WP_018302686.1">
    <property type="nucleotide sequence ID" value="NZ_KB902287.1"/>
</dbReference>
<evidence type="ECO:0000313" key="2">
    <source>
        <dbReference type="EMBL" id="KIQ67567.1"/>
    </source>
</evidence>
<evidence type="ECO:0000313" key="3">
    <source>
        <dbReference type="Proteomes" id="UP000035100"/>
    </source>
</evidence>
<dbReference type="Proteomes" id="UP000035100">
    <property type="component" value="Unassembled WGS sequence"/>
</dbReference>
<organism evidence="2 3">
    <name type="scientific">Wenxinia marina DSM 24838</name>
    <dbReference type="NCBI Taxonomy" id="1123501"/>
    <lineage>
        <taxon>Bacteria</taxon>
        <taxon>Pseudomonadati</taxon>
        <taxon>Pseudomonadota</taxon>
        <taxon>Alphaproteobacteria</taxon>
        <taxon>Rhodobacterales</taxon>
        <taxon>Roseobacteraceae</taxon>
        <taxon>Wenxinia</taxon>
    </lineage>
</organism>
<sequence length="83" mass="8732">MKIASRLLGIVLVGGFLIALAAEYAQGRPVLTRRGLGLGVIVDLLRGDESAEPERRAAAPAGGSPVPRHLLNTTNRPKPAPRD</sequence>
<dbReference type="STRING" id="1123501.Wenmar_03993"/>
<evidence type="ECO:0000256" key="1">
    <source>
        <dbReference type="SAM" id="MobiDB-lite"/>
    </source>
</evidence>
<proteinExistence type="predicted"/>
<comment type="caution">
    <text evidence="2">The sequence shown here is derived from an EMBL/GenBank/DDBJ whole genome shotgun (WGS) entry which is preliminary data.</text>
</comment>
<keyword evidence="3" id="KW-1185">Reference proteome</keyword>
<gene>
    <name evidence="2" type="ORF">Wenmar_03993</name>
</gene>
<name>A0A0D0Q4V9_9RHOB</name>
<accession>A0A0D0Q4V9</accession>
<feature type="region of interest" description="Disordered" evidence="1">
    <location>
        <begin position="50"/>
        <end position="83"/>
    </location>
</feature>
<dbReference type="AlphaFoldDB" id="A0A0D0Q4V9"/>
<reference evidence="2 3" key="1">
    <citation type="submission" date="2013-01" db="EMBL/GenBank/DDBJ databases">
        <authorList>
            <person name="Fiebig A."/>
            <person name="Goeker M."/>
            <person name="Klenk H.-P.P."/>
        </authorList>
    </citation>
    <scope>NUCLEOTIDE SEQUENCE [LARGE SCALE GENOMIC DNA]</scope>
    <source>
        <strain evidence="2 3">DSM 24838</strain>
    </source>
</reference>
<protein>
    <submittedName>
        <fullName evidence="2">Wenxma_21, whole genome shotgun sequence</fullName>
    </submittedName>
</protein>